<sequence>MNHFAVPSIALVLLLWGAPASAHGCHHGRQYTAKEGWHRHGTQCELRHGIGVKHKAARQAADTRDRELGR</sequence>
<keyword evidence="1" id="KW-0732">Signal</keyword>
<feature type="signal peptide" evidence="1">
    <location>
        <begin position="1"/>
        <end position="22"/>
    </location>
</feature>
<evidence type="ECO:0000256" key="1">
    <source>
        <dbReference type="SAM" id="SignalP"/>
    </source>
</evidence>
<feature type="chain" id="PRO_5012047747" evidence="1">
    <location>
        <begin position="23"/>
        <end position="70"/>
    </location>
</feature>
<name>A0A1M5K7Q7_9BRAD</name>
<organism evidence="2 3">
    <name type="scientific">Bradyrhizobium erythrophlei</name>
    <dbReference type="NCBI Taxonomy" id="1437360"/>
    <lineage>
        <taxon>Bacteria</taxon>
        <taxon>Pseudomonadati</taxon>
        <taxon>Pseudomonadota</taxon>
        <taxon>Alphaproteobacteria</taxon>
        <taxon>Hyphomicrobiales</taxon>
        <taxon>Nitrobacteraceae</taxon>
        <taxon>Bradyrhizobium</taxon>
    </lineage>
</organism>
<dbReference type="AlphaFoldDB" id="A0A1M5K7Q7"/>
<reference evidence="2 3" key="1">
    <citation type="submission" date="2016-11" db="EMBL/GenBank/DDBJ databases">
        <authorList>
            <person name="Jaros S."/>
            <person name="Januszkiewicz K."/>
            <person name="Wedrychowicz H."/>
        </authorList>
    </citation>
    <scope>NUCLEOTIDE SEQUENCE [LARGE SCALE GENOMIC DNA]</scope>
    <source>
        <strain evidence="2 3">GAS138</strain>
    </source>
</reference>
<evidence type="ECO:0000313" key="3">
    <source>
        <dbReference type="Proteomes" id="UP000189796"/>
    </source>
</evidence>
<proteinExistence type="predicted"/>
<evidence type="ECO:0000313" key="2">
    <source>
        <dbReference type="EMBL" id="SHG48835.1"/>
    </source>
</evidence>
<gene>
    <name evidence="2" type="ORF">SAMN05443248_1715</name>
</gene>
<dbReference type="Proteomes" id="UP000189796">
    <property type="component" value="Chromosome I"/>
</dbReference>
<protein>
    <submittedName>
        <fullName evidence="2">Uncharacterized protein</fullName>
    </submittedName>
</protein>
<dbReference type="EMBL" id="LT670817">
    <property type="protein sequence ID" value="SHG48835.1"/>
    <property type="molecule type" value="Genomic_DNA"/>
</dbReference>
<accession>A0A1M5K7Q7</accession>